<dbReference type="InterPro" id="IPR021421">
    <property type="entry name" value="DUF3071"/>
</dbReference>
<evidence type="ECO:0000259" key="2">
    <source>
        <dbReference type="Pfam" id="PF11268"/>
    </source>
</evidence>
<accession>A0A6J7DP80</accession>
<name>A0A6J7DP80_9ZZZZ</name>
<sequence length="278" mass="29844">MEPLSPKEIQARVRAGASAEAVAAETGWPLDKVTRYAGPPLAERGYIAIQAQEVEVRRSGSTRAGVGVTLGDTVAQVLSDDDRSPLDIDWDARRRHDGRWIITADFIGSRGPVHASWTYETSGKTLHPIDENARRLMGVSSDVDDKPAVEQAPAPEMVSSLAPEHDDGEGEHRPRLVSVPSLNSAGPAPSGVARAGAARLDTDIVPLNPPAASASTPVPEPRAEPRFEHRRKPDPTTVAIPREEPQAPEPPKSKPKSRRASVPSWEEILFGATRGDDA</sequence>
<feature type="compositionally biased region" description="Basic and acidic residues" evidence="1">
    <location>
        <begin position="221"/>
        <end position="234"/>
    </location>
</feature>
<protein>
    <submittedName>
        <fullName evidence="3">Unannotated protein</fullName>
    </submittedName>
</protein>
<evidence type="ECO:0000313" key="3">
    <source>
        <dbReference type="EMBL" id="CAB4870474.1"/>
    </source>
</evidence>
<dbReference type="NCBIfam" id="NF040712">
    <property type="entry name" value="SepH"/>
    <property type="match status" value="1"/>
</dbReference>
<gene>
    <name evidence="3" type="ORF">UFOPK3402_00659</name>
</gene>
<dbReference type="Pfam" id="PF11268">
    <property type="entry name" value="DUF3071"/>
    <property type="match status" value="1"/>
</dbReference>
<proteinExistence type="predicted"/>
<dbReference type="EMBL" id="CAFBLS010000062">
    <property type="protein sequence ID" value="CAB4870474.1"/>
    <property type="molecule type" value="Genomic_DNA"/>
</dbReference>
<organism evidence="3">
    <name type="scientific">freshwater metagenome</name>
    <dbReference type="NCBI Taxonomy" id="449393"/>
    <lineage>
        <taxon>unclassified sequences</taxon>
        <taxon>metagenomes</taxon>
        <taxon>ecological metagenomes</taxon>
    </lineage>
</organism>
<dbReference type="InterPro" id="IPR047682">
    <property type="entry name" value="SepH-like"/>
</dbReference>
<reference evidence="3" key="1">
    <citation type="submission" date="2020-05" db="EMBL/GenBank/DDBJ databases">
        <authorList>
            <person name="Chiriac C."/>
            <person name="Salcher M."/>
            <person name="Ghai R."/>
            <person name="Kavagutti S V."/>
        </authorList>
    </citation>
    <scope>NUCLEOTIDE SEQUENCE</scope>
</reference>
<feature type="region of interest" description="Disordered" evidence="1">
    <location>
        <begin position="142"/>
        <end position="278"/>
    </location>
</feature>
<evidence type="ECO:0000256" key="1">
    <source>
        <dbReference type="SAM" id="MobiDB-lite"/>
    </source>
</evidence>
<feature type="domain" description="DUF3071" evidence="2">
    <location>
        <begin position="3"/>
        <end position="119"/>
    </location>
</feature>
<dbReference type="AlphaFoldDB" id="A0A6J7DP80"/>